<sequence length="71" mass="7934">MFNPQTPWAAGAIFLAGIAVIVYTTLDINRTTRLNERPMTADQTRALAEYVQHVQDKSAEETLRRLSGEGK</sequence>
<keyword evidence="1" id="KW-1133">Transmembrane helix</keyword>
<feature type="transmembrane region" description="Helical" evidence="1">
    <location>
        <begin position="6"/>
        <end position="26"/>
    </location>
</feature>
<keyword evidence="1" id="KW-0812">Transmembrane</keyword>
<organism evidence="2 3">
    <name type="scientific">[Myrmecia] bisecta</name>
    <dbReference type="NCBI Taxonomy" id="41462"/>
    <lineage>
        <taxon>Eukaryota</taxon>
        <taxon>Viridiplantae</taxon>
        <taxon>Chlorophyta</taxon>
        <taxon>core chlorophytes</taxon>
        <taxon>Trebouxiophyceae</taxon>
        <taxon>Trebouxiales</taxon>
        <taxon>Trebouxiaceae</taxon>
        <taxon>Myrmecia</taxon>
    </lineage>
</organism>
<dbReference type="EMBL" id="JALJOR010000002">
    <property type="protein sequence ID" value="KAK9823148.1"/>
    <property type="molecule type" value="Genomic_DNA"/>
</dbReference>
<accession>A0AAW1QNY1</accession>
<evidence type="ECO:0000313" key="2">
    <source>
        <dbReference type="EMBL" id="KAK9823148.1"/>
    </source>
</evidence>
<protein>
    <submittedName>
        <fullName evidence="2">Uncharacterized protein</fullName>
    </submittedName>
</protein>
<evidence type="ECO:0000313" key="3">
    <source>
        <dbReference type="Proteomes" id="UP001489004"/>
    </source>
</evidence>
<comment type="caution">
    <text evidence="2">The sequence shown here is derived from an EMBL/GenBank/DDBJ whole genome shotgun (WGS) entry which is preliminary data.</text>
</comment>
<keyword evidence="1" id="KW-0472">Membrane</keyword>
<evidence type="ECO:0000256" key="1">
    <source>
        <dbReference type="SAM" id="Phobius"/>
    </source>
</evidence>
<name>A0AAW1QNY1_9CHLO</name>
<reference evidence="2 3" key="1">
    <citation type="journal article" date="2024" name="Nat. Commun.">
        <title>Phylogenomics reveals the evolutionary origins of lichenization in chlorophyte algae.</title>
        <authorList>
            <person name="Puginier C."/>
            <person name="Libourel C."/>
            <person name="Otte J."/>
            <person name="Skaloud P."/>
            <person name="Haon M."/>
            <person name="Grisel S."/>
            <person name="Petersen M."/>
            <person name="Berrin J.G."/>
            <person name="Delaux P.M."/>
            <person name="Dal Grande F."/>
            <person name="Keller J."/>
        </authorList>
    </citation>
    <scope>NUCLEOTIDE SEQUENCE [LARGE SCALE GENOMIC DNA]</scope>
    <source>
        <strain evidence="2 3">SAG 2043</strain>
    </source>
</reference>
<keyword evidence="3" id="KW-1185">Reference proteome</keyword>
<proteinExistence type="predicted"/>
<dbReference type="AlphaFoldDB" id="A0AAW1QNY1"/>
<dbReference type="Proteomes" id="UP001489004">
    <property type="component" value="Unassembled WGS sequence"/>
</dbReference>
<gene>
    <name evidence="2" type="ORF">WJX72_000624</name>
</gene>